<protein>
    <submittedName>
        <fullName evidence="1">Uncharacterized protein</fullName>
    </submittedName>
</protein>
<accession>A0AAD5QCQ0</accession>
<keyword evidence="2" id="KW-1185">Reference proteome</keyword>
<evidence type="ECO:0000313" key="1">
    <source>
        <dbReference type="EMBL" id="KAJ1346677.1"/>
    </source>
</evidence>
<organism evidence="1 2">
    <name type="scientific">Parelaphostrongylus tenuis</name>
    <name type="common">Meningeal worm</name>
    <dbReference type="NCBI Taxonomy" id="148309"/>
    <lineage>
        <taxon>Eukaryota</taxon>
        <taxon>Metazoa</taxon>
        <taxon>Ecdysozoa</taxon>
        <taxon>Nematoda</taxon>
        <taxon>Chromadorea</taxon>
        <taxon>Rhabditida</taxon>
        <taxon>Rhabditina</taxon>
        <taxon>Rhabditomorpha</taxon>
        <taxon>Strongyloidea</taxon>
        <taxon>Metastrongylidae</taxon>
        <taxon>Parelaphostrongylus</taxon>
    </lineage>
</organism>
<sequence length="66" mass="7102">MTLAPAAMSESNHPHGRLLRVKGTISKCAGVCTIREDGPFKYPSKSQGGRTAQTSVNVVLKMWSTL</sequence>
<dbReference type="AlphaFoldDB" id="A0AAD5QCQ0"/>
<proteinExistence type="predicted"/>
<reference evidence="1" key="1">
    <citation type="submission" date="2021-06" db="EMBL/GenBank/DDBJ databases">
        <title>Parelaphostrongylus tenuis whole genome reference sequence.</title>
        <authorList>
            <person name="Garwood T.J."/>
            <person name="Larsen P.A."/>
            <person name="Fountain-Jones N.M."/>
            <person name="Garbe J.R."/>
            <person name="Macchietto M.G."/>
            <person name="Kania S.A."/>
            <person name="Gerhold R.W."/>
            <person name="Richards J.E."/>
            <person name="Wolf T.M."/>
        </authorList>
    </citation>
    <scope>NUCLEOTIDE SEQUENCE</scope>
    <source>
        <strain evidence="1">MNPRO001-30</strain>
        <tissue evidence="1">Meninges</tissue>
    </source>
</reference>
<evidence type="ECO:0000313" key="2">
    <source>
        <dbReference type="Proteomes" id="UP001196413"/>
    </source>
</evidence>
<dbReference type="Proteomes" id="UP001196413">
    <property type="component" value="Unassembled WGS sequence"/>
</dbReference>
<name>A0AAD5QCQ0_PARTN</name>
<dbReference type="EMBL" id="JAHQIW010000206">
    <property type="protein sequence ID" value="KAJ1346677.1"/>
    <property type="molecule type" value="Genomic_DNA"/>
</dbReference>
<comment type="caution">
    <text evidence="1">The sequence shown here is derived from an EMBL/GenBank/DDBJ whole genome shotgun (WGS) entry which is preliminary data.</text>
</comment>
<gene>
    <name evidence="1" type="ORF">KIN20_001565</name>
</gene>